<keyword evidence="3" id="KW-1185">Reference proteome</keyword>
<reference evidence="2 3" key="1">
    <citation type="submission" date="2019-03" db="EMBL/GenBank/DDBJ databases">
        <title>Roseomonas sp. a novel Roseomonas species isolated from Sea whip Gorgonian.</title>
        <authorList>
            <person name="Li F."/>
            <person name="Pan X."/>
            <person name="Huang S."/>
            <person name="Li Z."/>
            <person name="Meng B."/>
        </authorList>
    </citation>
    <scope>NUCLEOTIDE SEQUENCE [LARGE SCALE GENOMIC DNA]</scope>
    <source>
        <strain evidence="2 3">M0104</strain>
    </source>
</reference>
<sequence>MPSSDAPGTPATDQEDSRDIPQGLPARPKAGDSPPGTPEAAAAVLIVEGAGITVAAGRAAPG</sequence>
<organism evidence="2 3">
    <name type="scientific">Teichococcus coralli</name>
    <dbReference type="NCBI Taxonomy" id="2545983"/>
    <lineage>
        <taxon>Bacteria</taxon>
        <taxon>Pseudomonadati</taxon>
        <taxon>Pseudomonadota</taxon>
        <taxon>Alphaproteobacteria</taxon>
        <taxon>Acetobacterales</taxon>
        <taxon>Roseomonadaceae</taxon>
        <taxon>Roseomonas</taxon>
    </lineage>
</organism>
<evidence type="ECO:0000313" key="3">
    <source>
        <dbReference type="Proteomes" id="UP000460715"/>
    </source>
</evidence>
<evidence type="ECO:0000256" key="1">
    <source>
        <dbReference type="SAM" id="MobiDB-lite"/>
    </source>
</evidence>
<comment type="caution">
    <text evidence="2">The sequence shown here is derived from an EMBL/GenBank/DDBJ whole genome shotgun (WGS) entry which is preliminary data.</text>
</comment>
<protein>
    <submittedName>
        <fullName evidence="2">Uncharacterized protein</fullName>
    </submittedName>
</protein>
<name>A0A845B797_9PROT</name>
<evidence type="ECO:0000313" key="2">
    <source>
        <dbReference type="EMBL" id="MXP62120.1"/>
    </source>
</evidence>
<dbReference type="EMBL" id="SNVJ01000001">
    <property type="protein sequence ID" value="MXP62120.1"/>
    <property type="molecule type" value="Genomic_DNA"/>
</dbReference>
<dbReference type="RefSeq" id="WP_160935221.1">
    <property type="nucleotide sequence ID" value="NZ_SNVJ01000001.1"/>
</dbReference>
<dbReference type="AlphaFoldDB" id="A0A845B797"/>
<proteinExistence type="predicted"/>
<gene>
    <name evidence="2" type="ORF">E0493_01975</name>
</gene>
<accession>A0A845B797</accession>
<dbReference type="Proteomes" id="UP000460715">
    <property type="component" value="Unassembled WGS sequence"/>
</dbReference>
<feature type="region of interest" description="Disordered" evidence="1">
    <location>
        <begin position="1"/>
        <end position="40"/>
    </location>
</feature>